<dbReference type="Proteomes" id="UP000005408">
    <property type="component" value="Unassembled WGS sequence"/>
</dbReference>
<dbReference type="AlphaFoldDB" id="A0A8W8KIC6"/>
<organism evidence="1 2">
    <name type="scientific">Magallana gigas</name>
    <name type="common">Pacific oyster</name>
    <name type="synonym">Crassostrea gigas</name>
    <dbReference type="NCBI Taxonomy" id="29159"/>
    <lineage>
        <taxon>Eukaryota</taxon>
        <taxon>Metazoa</taxon>
        <taxon>Spiralia</taxon>
        <taxon>Lophotrochozoa</taxon>
        <taxon>Mollusca</taxon>
        <taxon>Bivalvia</taxon>
        <taxon>Autobranchia</taxon>
        <taxon>Pteriomorphia</taxon>
        <taxon>Ostreida</taxon>
        <taxon>Ostreoidea</taxon>
        <taxon>Ostreidae</taxon>
        <taxon>Magallana</taxon>
    </lineage>
</organism>
<evidence type="ECO:0000313" key="2">
    <source>
        <dbReference type="Proteomes" id="UP000005408"/>
    </source>
</evidence>
<proteinExistence type="predicted"/>
<accession>A0A8W8KIC6</accession>
<sequence length="108" mass="12287">MSTDSHLLITIRETLSFIRGCSKGKTDISVSGFHNFSADNQTACQYYPDSQDHLLACITWCQEDFCNGPLKYIKMVKEYTGTSSCSLLYTHKRIYIYLVFLISGILLL</sequence>
<keyword evidence="2" id="KW-1185">Reference proteome</keyword>
<dbReference type="EnsemblMetazoa" id="G23287.2">
    <property type="protein sequence ID" value="G23287.2:cds"/>
    <property type="gene ID" value="G23287"/>
</dbReference>
<name>A0A8W8KIC6_MAGGI</name>
<protein>
    <submittedName>
        <fullName evidence="1">Uncharacterized protein</fullName>
    </submittedName>
</protein>
<reference evidence="1" key="1">
    <citation type="submission" date="2022-08" db="UniProtKB">
        <authorList>
            <consortium name="EnsemblMetazoa"/>
        </authorList>
    </citation>
    <scope>IDENTIFICATION</scope>
    <source>
        <strain evidence="1">05x7-T-G4-1.051#20</strain>
    </source>
</reference>
<evidence type="ECO:0000313" key="1">
    <source>
        <dbReference type="EnsemblMetazoa" id="G23287.2:cds"/>
    </source>
</evidence>